<organism evidence="6 7">
    <name type="scientific">Meloidogyne incognita</name>
    <name type="common">Southern root-knot nematode worm</name>
    <name type="synonym">Oxyuris incognita</name>
    <dbReference type="NCBI Taxonomy" id="6306"/>
    <lineage>
        <taxon>Eukaryota</taxon>
        <taxon>Metazoa</taxon>
        <taxon>Ecdysozoa</taxon>
        <taxon>Nematoda</taxon>
        <taxon>Chromadorea</taxon>
        <taxon>Rhabditida</taxon>
        <taxon>Tylenchina</taxon>
        <taxon>Tylenchomorpha</taxon>
        <taxon>Tylenchoidea</taxon>
        <taxon>Meloidogynidae</taxon>
        <taxon>Meloidogyninae</taxon>
        <taxon>Meloidogyne</taxon>
        <taxon>Meloidogyne incognita group</taxon>
    </lineage>
</organism>
<name>A0A914KS48_MELIC</name>
<dbReference type="InterPro" id="IPR004907">
    <property type="entry name" value="ATPase_V1-cplx_csu"/>
</dbReference>
<dbReference type="GO" id="GO:0005765">
    <property type="term" value="C:lysosomal membrane"/>
    <property type="evidence" value="ECO:0007669"/>
    <property type="project" value="TreeGrafter"/>
</dbReference>
<evidence type="ECO:0000313" key="7">
    <source>
        <dbReference type="WBParaSite" id="Minc3s00093g04332"/>
    </source>
</evidence>
<evidence type="ECO:0000256" key="3">
    <source>
        <dbReference type="ARBA" id="ARBA00022781"/>
    </source>
</evidence>
<keyword evidence="2 5" id="KW-0813">Transport</keyword>
<dbReference type="PANTHER" id="PTHR10137">
    <property type="entry name" value="V-TYPE PROTON ATPASE SUBUNIT C"/>
    <property type="match status" value="1"/>
</dbReference>
<protein>
    <recommendedName>
        <fullName evidence="5">V-type proton ATPase subunit C</fullName>
    </recommendedName>
</protein>
<dbReference type="Pfam" id="PF03223">
    <property type="entry name" value="V-ATPase_C"/>
    <property type="match status" value="1"/>
</dbReference>
<dbReference type="WBParaSite" id="Minc3s00093g04332">
    <property type="protein sequence ID" value="Minc3s00093g04332"/>
    <property type="gene ID" value="Minc3s00093g04332"/>
</dbReference>
<dbReference type="AlphaFoldDB" id="A0A914KS48"/>
<accession>A0A914KS48</accession>
<comment type="subunit">
    <text evidence="5">V-ATPase is a heteromultimeric enzyme made up of two complexes: the ATP-hydrolytic V1 complex and the proton translocation V0 complex. The V1 complex consists of three catalytic AB heterodimers that form a heterohexamer, three peripheral stalks each consisting of EG heterodimers, one central rotor including subunits D and F, and the regulatory subunits C and H. The proton translocation complex V0 consists of the proton transport subunit a, a ring of proteolipid subunits c9c'', rotary subunit d, subunits e and f, and two accessory subunits.</text>
</comment>
<dbReference type="PANTHER" id="PTHR10137:SF0">
    <property type="entry name" value="V-TYPE PROTON ATPASE SUBUNIT C"/>
    <property type="match status" value="1"/>
</dbReference>
<evidence type="ECO:0000256" key="4">
    <source>
        <dbReference type="ARBA" id="ARBA00023065"/>
    </source>
</evidence>
<keyword evidence="6" id="KW-1185">Reference proteome</keyword>
<keyword evidence="3 5" id="KW-0375">Hydrogen ion transport</keyword>
<comment type="similarity">
    <text evidence="1 5">Belongs to the V-ATPase C subunit family.</text>
</comment>
<dbReference type="InterPro" id="IPR036132">
    <property type="entry name" value="Vac_ATP_synth_c_sf"/>
</dbReference>
<evidence type="ECO:0000256" key="5">
    <source>
        <dbReference type="RuleBase" id="RU364010"/>
    </source>
</evidence>
<dbReference type="GO" id="GO:0046961">
    <property type="term" value="F:proton-transporting ATPase activity, rotational mechanism"/>
    <property type="evidence" value="ECO:0007669"/>
    <property type="project" value="InterPro"/>
</dbReference>
<evidence type="ECO:0000256" key="1">
    <source>
        <dbReference type="ARBA" id="ARBA00006138"/>
    </source>
</evidence>
<reference evidence="7" key="1">
    <citation type="submission" date="2022-11" db="UniProtKB">
        <authorList>
            <consortium name="WormBaseParasite"/>
        </authorList>
    </citation>
    <scope>IDENTIFICATION</scope>
</reference>
<evidence type="ECO:0000313" key="6">
    <source>
        <dbReference type="Proteomes" id="UP000887563"/>
    </source>
</evidence>
<dbReference type="Proteomes" id="UP000887563">
    <property type="component" value="Unplaced"/>
</dbReference>
<dbReference type="Gene3D" id="1.20.1460.10">
    <property type="entry name" value="subunit c (vma5p) of the yeast v-atpase, domain 2"/>
    <property type="match status" value="1"/>
</dbReference>
<comment type="function">
    <text evidence="5">Subunit of the V1 complex of vacuolar(H+)-ATPase (V-ATPase), a multisubunit enzyme composed of a peripheral complex (V1) that hydrolyzes ATP and a membrane integral complex (V0) that translocates protons. V-ATPase is responsible for acidifying and maintaining the pH of intracellular compartments and in some cell types, is targeted to the plasma membrane, where it is responsible for acidifying the extracellular environment. Subunit C is necessary for the assembly of the catalytic sector of the enzyme and is likely to have a specific function in its catalytic activity.</text>
</comment>
<sequence length="108" mass="12343">MSTSSNNELWLISAPGESTPLETWDRLQQTTQNLSVNSKFNIPDLKVGTLDQLVGLSDDLAKLDTAAEQTTRKLVQYFSEVLEEERNKLQENLVIGNTRFKRTKLFQR</sequence>
<keyword evidence="4 5" id="KW-0406">Ion transport</keyword>
<evidence type="ECO:0000256" key="2">
    <source>
        <dbReference type="ARBA" id="ARBA00022448"/>
    </source>
</evidence>
<proteinExistence type="inferred from homology"/>
<dbReference type="GO" id="GO:0000221">
    <property type="term" value="C:vacuolar proton-transporting V-type ATPase, V1 domain"/>
    <property type="evidence" value="ECO:0007669"/>
    <property type="project" value="TreeGrafter"/>
</dbReference>
<dbReference type="SUPFAM" id="SSF118203">
    <property type="entry name" value="Vacuolar ATP synthase subunit C"/>
    <property type="match status" value="1"/>
</dbReference>